<proteinExistence type="predicted"/>
<dbReference type="CDD" id="cd06275">
    <property type="entry name" value="PBP1_PurR"/>
    <property type="match status" value="1"/>
</dbReference>
<feature type="domain" description="HTH lacI-type" evidence="7">
    <location>
        <begin position="2"/>
        <end position="56"/>
    </location>
</feature>
<evidence type="ECO:0000259" key="7">
    <source>
        <dbReference type="PROSITE" id="PS50932"/>
    </source>
</evidence>
<dbReference type="Pfam" id="PF00356">
    <property type="entry name" value="LacI"/>
    <property type="match status" value="1"/>
</dbReference>
<evidence type="ECO:0000256" key="2">
    <source>
        <dbReference type="ARBA" id="ARBA00023015"/>
    </source>
</evidence>
<dbReference type="EMBL" id="QENU01000005">
    <property type="protein sequence ID" value="PVX39690.1"/>
    <property type="molecule type" value="Genomic_DNA"/>
</dbReference>
<comment type="caution">
    <text evidence="8">The sequence shown here is derived from an EMBL/GenBank/DDBJ whole genome shotgun (WGS) entry which is preliminary data.</text>
</comment>
<evidence type="ECO:0000256" key="3">
    <source>
        <dbReference type="ARBA" id="ARBA00023125"/>
    </source>
</evidence>
<dbReference type="InterPro" id="IPR028082">
    <property type="entry name" value="Peripla_BP_I"/>
</dbReference>
<comment type="function">
    <text evidence="6">Transcriptional repressor for the ribose rbsDACBK operon.</text>
</comment>
<dbReference type="SMART" id="SM00354">
    <property type="entry name" value="HTH_LACI"/>
    <property type="match status" value="1"/>
</dbReference>
<evidence type="ECO:0000256" key="1">
    <source>
        <dbReference type="ARBA" id="ARBA00022491"/>
    </source>
</evidence>
<dbReference type="GO" id="GO:0003700">
    <property type="term" value="F:DNA-binding transcription factor activity"/>
    <property type="evidence" value="ECO:0007669"/>
    <property type="project" value="TreeGrafter"/>
</dbReference>
<dbReference type="InterPro" id="IPR057343">
    <property type="entry name" value="PurR_sensor_dom"/>
</dbReference>
<organism evidence="8 9">
    <name type="scientific">Alitibacter langaaensis DSM 22999</name>
    <dbReference type="NCBI Taxonomy" id="1122935"/>
    <lineage>
        <taxon>Bacteria</taxon>
        <taxon>Pseudomonadati</taxon>
        <taxon>Pseudomonadota</taxon>
        <taxon>Gammaproteobacteria</taxon>
        <taxon>Pasteurellales</taxon>
        <taxon>Pasteurellaceae</taxon>
        <taxon>Alitibacter</taxon>
    </lineage>
</organism>
<dbReference type="SUPFAM" id="SSF53822">
    <property type="entry name" value="Periplasmic binding protein-like I"/>
    <property type="match status" value="1"/>
</dbReference>
<dbReference type="PROSITE" id="PS00356">
    <property type="entry name" value="HTH_LACI_1"/>
    <property type="match status" value="1"/>
</dbReference>
<dbReference type="InterPro" id="IPR000843">
    <property type="entry name" value="HTH_LacI"/>
</dbReference>
<dbReference type="Pfam" id="PF13377">
    <property type="entry name" value="Peripla_BP_3"/>
    <property type="match status" value="1"/>
</dbReference>
<keyword evidence="1" id="KW-0678">Repressor</keyword>
<dbReference type="FunFam" id="1.10.260.40:FF:000002">
    <property type="entry name" value="HTH-type transcriptional repressor PurR"/>
    <property type="match status" value="1"/>
</dbReference>
<reference evidence="8 9" key="1">
    <citation type="submission" date="2018-05" db="EMBL/GenBank/DDBJ databases">
        <title>Genomic Encyclopedia of Type Strains, Phase IV (KMG-IV): sequencing the most valuable type-strain genomes for metagenomic binning, comparative biology and taxonomic classification.</title>
        <authorList>
            <person name="Goeker M."/>
        </authorList>
    </citation>
    <scope>NUCLEOTIDE SEQUENCE [LARGE SCALE GENOMIC DNA]</scope>
    <source>
        <strain evidence="8 9">DSM 22999</strain>
    </source>
</reference>
<evidence type="ECO:0000256" key="4">
    <source>
        <dbReference type="ARBA" id="ARBA00023163"/>
    </source>
</evidence>
<dbReference type="Proteomes" id="UP000245909">
    <property type="component" value="Unassembled WGS sequence"/>
</dbReference>
<evidence type="ECO:0000313" key="9">
    <source>
        <dbReference type="Proteomes" id="UP000245909"/>
    </source>
</evidence>
<accession>A0A2U0T7T2</accession>
<keyword evidence="9" id="KW-1185">Reference proteome</keyword>
<dbReference type="AlphaFoldDB" id="A0A2U0T7T2"/>
<dbReference type="PANTHER" id="PTHR30146">
    <property type="entry name" value="LACI-RELATED TRANSCRIPTIONAL REPRESSOR"/>
    <property type="match status" value="1"/>
</dbReference>
<dbReference type="GO" id="GO:0000976">
    <property type="term" value="F:transcription cis-regulatory region binding"/>
    <property type="evidence" value="ECO:0007669"/>
    <property type="project" value="TreeGrafter"/>
</dbReference>
<dbReference type="PROSITE" id="PS50932">
    <property type="entry name" value="HTH_LACI_2"/>
    <property type="match status" value="1"/>
</dbReference>
<sequence length="333" mass="37412">MATMKDIARIAKVSTSTVSHVINGTRFVSDEIREKVMSVVQELNYRPSALARSFKLQQTKTIGMLVTASNNPFFAEVVAAVEHYCAQNDYNLILCNTDGDCMRLEKSLQTLLQKQVDGLLLMCTETHLQEHATVHLTVPTVIMDWWPTELNADRIFEDSELGGYLATKCLIQHGHRKIGIITGNLQKPLALNRLNGYKKALLEAQIPLNKHWIVESQFDFQGGVVGMDKLLQQNELPTAVFACSDTIALGIYQTAWRYNLRIPQDISVIGYDDINLSQYLAPPLATIHQPKVELGKRAVEMLLERIKSPERKNKTVILQPNLIVRPSVAPPIK</sequence>
<dbReference type="PANTHER" id="PTHR30146:SF145">
    <property type="entry name" value="RIBOSE OPERON REPRESSOR"/>
    <property type="match status" value="1"/>
</dbReference>
<dbReference type="PRINTS" id="PR00036">
    <property type="entry name" value="HTHLACI"/>
</dbReference>
<dbReference type="SUPFAM" id="SSF47413">
    <property type="entry name" value="lambda repressor-like DNA-binding domains"/>
    <property type="match status" value="1"/>
</dbReference>
<keyword evidence="4" id="KW-0804">Transcription</keyword>
<keyword evidence="3" id="KW-0238">DNA-binding</keyword>
<name>A0A2U0T7T2_9PAST</name>
<dbReference type="Gene3D" id="3.40.50.2300">
    <property type="match status" value="2"/>
</dbReference>
<dbReference type="InterPro" id="IPR046335">
    <property type="entry name" value="LacI/GalR-like_sensor"/>
</dbReference>
<evidence type="ECO:0000256" key="5">
    <source>
        <dbReference type="ARBA" id="ARBA00044140"/>
    </source>
</evidence>
<protein>
    <recommendedName>
        <fullName evidence="5">Ribose operon repressor</fullName>
    </recommendedName>
</protein>
<gene>
    <name evidence="8" type="ORF">C8D76_10524</name>
</gene>
<evidence type="ECO:0000256" key="6">
    <source>
        <dbReference type="ARBA" id="ARBA00057859"/>
    </source>
</evidence>
<keyword evidence="2" id="KW-0805">Transcription regulation</keyword>
<dbReference type="CDD" id="cd01392">
    <property type="entry name" value="HTH_LacI"/>
    <property type="match status" value="1"/>
</dbReference>
<dbReference type="OrthoDB" id="9798934at2"/>
<dbReference type="InterPro" id="IPR010982">
    <property type="entry name" value="Lambda_DNA-bd_dom_sf"/>
</dbReference>
<evidence type="ECO:0000313" key="8">
    <source>
        <dbReference type="EMBL" id="PVX39690.1"/>
    </source>
</evidence>
<dbReference type="RefSeq" id="WP_116631660.1">
    <property type="nucleotide sequence ID" value="NZ_QENU01000005.1"/>
</dbReference>
<dbReference type="Gene3D" id="1.10.260.40">
    <property type="entry name" value="lambda repressor-like DNA-binding domains"/>
    <property type="match status" value="1"/>
</dbReference>